<name>T1JZB9_TETUR</name>
<sequence>MITGITIKEYSNGRMKMFVGRRKKEKEKTICF</sequence>
<organism evidence="1 2">
    <name type="scientific">Tetranychus urticae</name>
    <name type="common">Two-spotted spider mite</name>
    <dbReference type="NCBI Taxonomy" id="32264"/>
    <lineage>
        <taxon>Eukaryota</taxon>
        <taxon>Metazoa</taxon>
        <taxon>Ecdysozoa</taxon>
        <taxon>Arthropoda</taxon>
        <taxon>Chelicerata</taxon>
        <taxon>Arachnida</taxon>
        <taxon>Acari</taxon>
        <taxon>Acariformes</taxon>
        <taxon>Trombidiformes</taxon>
        <taxon>Prostigmata</taxon>
        <taxon>Eleutherengona</taxon>
        <taxon>Raphignathae</taxon>
        <taxon>Tetranychoidea</taxon>
        <taxon>Tetranychidae</taxon>
        <taxon>Tetranychus</taxon>
    </lineage>
</organism>
<proteinExistence type="predicted"/>
<evidence type="ECO:0000313" key="2">
    <source>
        <dbReference type="Proteomes" id="UP000015104"/>
    </source>
</evidence>
<dbReference type="AlphaFoldDB" id="T1JZB9"/>
<reference evidence="1" key="2">
    <citation type="submission" date="2015-06" db="UniProtKB">
        <authorList>
            <consortium name="EnsemblMetazoa"/>
        </authorList>
    </citation>
    <scope>IDENTIFICATION</scope>
</reference>
<keyword evidence="2" id="KW-1185">Reference proteome</keyword>
<dbReference type="EnsemblMetazoa" id="tetur03g03400.1">
    <property type="protein sequence ID" value="tetur03g03400.1"/>
    <property type="gene ID" value="tetur03g03400"/>
</dbReference>
<dbReference type="HOGENOM" id="CLU_3392780_0_0_1"/>
<dbReference type="Proteomes" id="UP000015104">
    <property type="component" value="Unassembled WGS sequence"/>
</dbReference>
<protein>
    <submittedName>
        <fullName evidence="1">Uncharacterized protein</fullName>
    </submittedName>
</protein>
<dbReference type="EMBL" id="CAEY01001120">
    <property type="status" value="NOT_ANNOTATED_CDS"/>
    <property type="molecule type" value="Genomic_DNA"/>
</dbReference>
<evidence type="ECO:0000313" key="1">
    <source>
        <dbReference type="EnsemblMetazoa" id="tetur03g03400.1"/>
    </source>
</evidence>
<reference evidence="2" key="1">
    <citation type="submission" date="2011-08" db="EMBL/GenBank/DDBJ databases">
        <authorList>
            <person name="Rombauts S."/>
        </authorList>
    </citation>
    <scope>NUCLEOTIDE SEQUENCE</scope>
    <source>
        <strain evidence="2">London</strain>
    </source>
</reference>
<accession>T1JZB9</accession>